<evidence type="ECO:0000256" key="7">
    <source>
        <dbReference type="ARBA" id="ARBA00022840"/>
    </source>
</evidence>
<evidence type="ECO:0000259" key="12">
    <source>
        <dbReference type="PROSITE" id="PS50929"/>
    </source>
</evidence>
<organism evidence="13 14">
    <name type="scientific">Tetrahymena thermophila (strain SB210)</name>
    <dbReference type="NCBI Taxonomy" id="312017"/>
    <lineage>
        <taxon>Eukaryota</taxon>
        <taxon>Sar</taxon>
        <taxon>Alveolata</taxon>
        <taxon>Ciliophora</taxon>
        <taxon>Intramacronucleata</taxon>
        <taxon>Oligohymenophorea</taxon>
        <taxon>Hymenostomatida</taxon>
        <taxon>Tetrahymenina</taxon>
        <taxon>Tetrahymenidae</taxon>
        <taxon>Tetrahymena</taxon>
    </lineage>
</organism>
<keyword evidence="8 10" id="KW-1133">Transmembrane helix</keyword>
<dbReference type="PANTHER" id="PTHR24223">
    <property type="entry name" value="ATP-BINDING CASSETTE SUB-FAMILY C"/>
    <property type="match status" value="1"/>
</dbReference>
<dbReference type="PROSITE" id="PS50929">
    <property type="entry name" value="ABC_TM1F"/>
    <property type="match status" value="2"/>
</dbReference>
<keyword evidence="5" id="KW-0677">Repeat</keyword>
<dbReference type="CDD" id="cd18580">
    <property type="entry name" value="ABC_6TM_ABCC_D2"/>
    <property type="match status" value="1"/>
</dbReference>
<dbReference type="Gene3D" id="3.40.50.300">
    <property type="entry name" value="P-loop containing nucleotide triphosphate hydrolases"/>
    <property type="match status" value="2"/>
</dbReference>
<feature type="transmembrane region" description="Helical" evidence="10">
    <location>
        <begin position="798"/>
        <end position="819"/>
    </location>
</feature>
<dbReference type="CDD" id="cd03244">
    <property type="entry name" value="ABCC_MRP_domain2"/>
    <property type="match status" value="1"/>
</dbReference>
<accession>I7LXB6</accession>
<keyword evidence="9 10" id="KW-0472">Membrane</keyword>
<evidence type="ECO:0000256" key="1">
    <source>
        <dbReference type="ARBA" id="ARBA00004141"/>
    </source>
</evidence>
<dbReference type="InterPro" id="IPR011527">
    <property type="entry name" value="ABC1_TM_dom"/>
</dbReference>
<dbReference type="InterPro" id="IPR044746">
    <property type="entry name" value="ABCC_6TM_D1"/>
</dbReference>
<dbReference type="PANTHER" id="PTHR24223:SF456">
    <property type="entry name" value="MULTIDRUG RESISTANCE-ASSOCIATED PROTEIN LETHAL(2)03659"/>
    <property type="match status" value="1"/>
</dbReference>
<feature type="transmembrane region" description="Helical" evidence="10">
    <location>
        <begin position="114"/>
        <end position="139"/>
    </location>
</feature>
<feature type="domain" description="ABC transmembrane type-1" evidence="12">
    <location>
        <begin position="798"/>
        <end position="1080"/>
    </location>
</feature>
<dbReference type="KEGG" id="tet:TTHERM_00300370"/>
<dbReference type="FunFam" id="3.40.50.300:FF:000973">
    <property type="entry name" value="Multidrug resistance-associated protein 4"/>
    <property type="match status" value="1"/>
</dbReference>
<dbReference type="CDD" id="cd18579">
    <property type="entry name" value="ABC_6TM_ABCC_D1"/>
    <property type="match status" value="1"/>
</dbReference>
<dbReference type="GO" id="GO:0016020">
    <property type="term" value="C:membrane"/>
    <property type="evidence" value="ECO:0007669"/>
    <property type="project" value="UniProtKB-SubCell"/>
</dbReference>
<feature type="transmembrane region" description="Helical" evidence="10">
    <location>
        <begin position="383"/>
        <end position="402"/>
    </location>
</feature>
<dbReference type="OrthoDB" id="6500128at2759"/>
<dbReference type="Pfam" id="PF00005">
    <property type="entry name" value="ABC_tran"/>
    <property type="match status" value="2"/>
</dbReference>
<feature type="transmembrane region" description="Helical" evidence="10">
    <location>
        <begin position="241"/>
        <end position="270"/>
    </location>
</feature>
<dbReference type="InterPro" id="IPR017871">
    <property type="entry name" value="ABC_transporter-like_CS"/>
</dbReference>
<dbReference type="GeneID" id="7838374"/>
<dbReference type="GO" id="GO:0005524">
    <property type="term" value="F:ATP binding"/>
    <property type="evidence" value="ECO:0007669"/>
    <property type="project" value="UniProtKB-KW"/>
</dbReference>
<keyword evidence="7" id="KW-0067">ATP-binding</keyword>
<dbReference type="PROSITE" id="PS00211">
    <property type="entry name" value="ABC_TRANSPORTER_1"/>
    <property type="match status" value="2"/>
</dbReference>
<dbReference type="PROSITE" id="PS50893">
    <property type="entry name" value="ABC_TRANSPORTER_2"/>
    <property type="match status" value="2"/>
</dbReference>
<dbReference type="InParanoid" id="I7LXB6"/>
<comment type="similarity">
    <text evidence="2">Belongs to the ABC transporter superfamily. ABCC family. Conjugate transporter (TC 3.A.1.208) subfamily.</text>
</comment>
<keyword evidence="6" id="KW-0547">Nucleotide-binding</keyword>
<dbReference type="Proteomes" id="UP000009168">
    <property type="component" value="Unassembled WGS sequence"/>
</dbReference>
<evidence type="ECO:0000313" key="13">
    <source>
        <dbReference type="EMBL" id="EAS04319.2"/>
    </source>
</evidence>
<reference evidence="14" key="1">
    <citation type="journal article" date="2006" name="PLoS Biol.">
        <title>Macronuclear genome sequence of the ciliate Tetrahymena thermophila, a model eukaryote.</title>
        <authorList>
            <person name="Eisen J.A."/>
            <person name="Coyne R.S."/>
            <person name="Wu M."/>
            <person name="Wu D."/>
            <person name="Thiagarajan M."/>
            <person name="Wortman J.R."/>
            <person name="Badger J.H."/>
            <person name="Ren Q."/>
            <person name="Amedeo P."/>
            <person name="Jones K.M."/>
            <person name="Tallon L.J."/>
            <person name="Delcher A.L."/>
            <person name="Salzberg S.L."/>
            <person name="Silva J.C."/>
            <person name="Haas B.J."/>
            <person name="Majoros W.H."/>
            <person name="Farzad M."/>
            <person name="Carlton J.M."/>
            <person name="Smith R.K. Jr."/>
            <person name="Garg J."/>
            <person name="Pearlman R.E."/>
            <person name="Karrer K.M."/>
            <person name="Sun L."/>
            <person name="Manning G."/>
            <person name="Elde N.C."/>
            <person name="Turkewitz A.P."/>
            <person name="Asai D.J."/>
            <person name="Wilkes D.E."/>
            <person name="Wang Y."/>
            <person name="Cai H."/>
            <person name="Collins K."/>
            <person name="Stewart B.A."/>
            <person name="Lee S.R."/>
            <person name="Wilamowska K."/>
            <person name="Weinberg Z."/>
            <person name="Ruzzo W.L."/>
            <person name="Wloga D."/>
            <person name="Gaertig J."/>
            <person name="Frankel J."/>
            <person name="Tsao C.-C."/>
            <person name="Gorovsky M.A."/>
            <person name="Keeling P.J."/>
            <person name="Waller R.F."/>
            <person name="Patron N.J."/>
            <person name="Cherry J.M."/>
            <person name="Stover N.A."/>
            <person name="Krieger C.J."/>
            <person name="del Toro C."/>
            <person name="Ryder H.F."/>
            <person name="Williamson S.C."/>
            <person name="Barbeau R.A."/>
            <person name="Hamilton E.P."/>
            <person name="Orias E."/>
        </authorList>
    </citation>
    <scope>NUCLEOTIDE SEQUENCE [LARGE SCALE GENOMIC DNA]</scope>
    <source>
        <strain evidence="14">SB210</strain>
    </source>
</reference>
<dbReference type="InterPro" id="IPR003439">
    <property type="entry name" value="ABC_transporter-like_ATP-bd"/>
</dbReference>
<dbReference type="eggNOG" id="KOG0054">
    <property type="taxonomic scope" value="Eukaryota"/>
</dbReference>
<dbReference type="SUPFAM" id="SSF52540">
    <property type="entry name" value="P-loop containing nucleoside triphosphate hydrolases"/>
    <property type="match status" value="2"/>
</dbReference>
<dbReference type="SMART" id="SM00382">
    <property type="entry name" value="AAA"/>
    <property type="match status" value="2"/>
</dbReference>
<evidence type="ECO:0000259" key="11">
    <source>
        <dbReference type="PROSITE" id="PS50893"/>
    </source>
</evidence>
<dbReference type="Pfam" id="PF00664">
    <property type="entry name" value="ABC_membrane"/>
    <property type="match status" value="2"/>
</dbReference>
<dbReference type="Gene3D" id="1.20.1560.10">
    <property type="entry name" value="ABC transporter type 1, transmembrane domain"/>
    <property type="match status" value="2"/>
</dbReference>
<dbReference type="RefSeq" id="XP_001024564.2">
    <property type="nucleotide sequence ID" value="XM_001024564.2"/>
</dbReference>
<dbReference type="EMBL" id="GG662449">
    <property type="protein sequence ID" value="EAS04319.2"/>
    <property type="molecule type" value="Genomic_DNA"/>
</dbReference>
<dbReference type="InterPro" id="IPR027417">
    <property type="entry name" value="P-loop_NTPase"/>
</dbReference>
<evidence type="ECO:0000256" key="4">
    <source>
        <dbReference type="ARBA" id="ARBA00022692"/>
    </source>
</evidence>
<proteinExistence type="inferred from homology"/>
<dbReference type="GO" id="GO:0016887">
    <property type="term" value="F:ATP hydrolysis activity"/>
    <property type="evidence" value="ECO:0007669"/>
    <property type="project" value="InterPro"/>
</dbReference>
<evidence type="ECO:0000256" key="2">
    <source>
        <dbReference type="ARBA" id="ARBA00009726"/>
    </source>
</evidence>
<evidence type="ECO:0000256" key="6">
    <source>
        <dbReference type="ARBA" id="ARBA00022741"/>
    </source>
</evidence>
<dbReference type="STRING" id="312017.I7LXB6"/>
<evidence type="ECO:0000256" key="10">
    <source>
        <dbReference type="SAM" id="Phobius"/>
    </source>
</evidence>
<feature type="transmembrane region" description="Helical" evidence="10">
    <location>
        <begin position="839"/>
        <end position="862"/>
    </location>
</feature>
<feature type="transmembrane region" description="Helical" evidence="10">
    <location>
        <begin position="151"/>
        <end position="171"/>
    </location>
</feature>
<feature type="domain" description="ABC transporter" evidence="11">
    <location>
        <begin position="491"/>
        <end position="714"/>
    </location>
</feature>
<comment type="subcellular location">
    <subcellularLocation>
        <location evidence="1">Membrane</location>
        <topology evidence="1">Multi-pass membrane protein</topology>
    </subcellularLocation>
</comment>
<evidence type="ECO:0000256" key="5">
    <source>
        <dbReference type="ARBA" id="ARBA00022737"/>
    </source>
</evidence>
<feature type="transmembrane region" description="Helical" evidence="10">
    <location>
        <begin position="933"/>
        <end position="951"/>
    </location>
</feature>
<dbReference type="FunFam" id="3.40.50.300:FF:000610">
    <property type="entry name" value="Multidrug resistance-associated ABC transporter"/>
    <property type="match status" value="1"/>
</dbReference>
<keyword evidence="4 10" id="KW-0812">Transmembrane</keyword>
<feature type="transmembrane region" description="Helical" evidence="10">
    <location>
        <begin position="1046"/>
        <end position="1065"/>
    </location>
</feature>
<feature type="transmembrane region" description="Helical" evidence="10">
    <location>
        <begin position="344"/>
        <end position="363"/>
    </location>
</feature>
<dbReference type="GO" id="GO:0140359">
    <property type="term" value="F:ABC-type transporter activity"/>
    <property type="evidence" value="ECO:0007669"/>
    <property type="project" value="InterPro"/>
</dbReference>
<feature type="transmembrane region" description="Helical" evidence="10">
    <location>
        <begin position="1018"/>
        <end position="1040"/>
    </location>
</feature>
<evidence type="ECO:0000256" key="8">
    <source>
        <dbReference type="ARBA" id="ARBA00022989"/>
    </source>
</evidence>
<feature type="domain" description="ABC transporter" evidence="11">
    <location>
        <begin position="1126"/>
        <end position="1368"/>
    </location>
</feature>
<dbReference type="InterPro" id="IPR003593">
    <property type="entry name" value="AAA+_ATPase"/>
</dbReference>
<dbReference type="InterPro" id="IPR036640">
    <property type="entry name" value="ABC1_TM_sf"/>
</dbReference>
<sequence>MKNQSQQKQEYARKQVEKEEDNFRMDNHTFWMGCSWFARQFYLNYSKLLFILRKNVISKNKLLQLIHLPNLEENLTVQSTLSIYESFLYRLGQKEEFSASDIYSMIKKTFRRDFILVHTFCILEIVCKIFNSVLIQKIITSFQDEYLEESSTYTMTVIYTLILFILIFLALNFRNKFQYLIELNSTQARQGLIALIYKKIIQMSQHQISKANVGKLFNMISADLMNIEILMPYVFQAIWAPLLIIATTVIICIRLGAYGLIAIGFILIVYPSQQILGKLQQKYFAQKITRSDERVKLINESIEGIRLIKMYAWENTIGKQVDQIREKEQNSIFNIVLNRAADRAFSNAMILIAVFLPILAIYYNGDSQSINLNSAKIFATLEQINGLKFMLILSGVGIGFIYQWREISKRFATFVSLKDQQTQKVIKNPKYSEYLSQLKNENQTRQANNQETKLEDTIKIDPFVIDTTQEHSNKNEYPKTTNQNNSIEISADFECFWEKNEKKQEPCVKFGKDVNFEKGKFYGIIGKVGSGKSSLFQILIREMPFYQGDIRVNGSIAYVEQEPYIFSGKVVDNILFGKEMDKEFYNKVIEACCLKEDLASFKQGDQTEIGERGITLSGGQKARLSLARAVYSNSDILLLDDPLSAVDAKVAKQINEMCLMGILKEKTILLVTHQVHFTKQCDKIFILDQGLLIGQGTFDEIKDQVYQIEKNNHISSKDLKQSSEVQNENERYIYEEDKSELEKHSQAGIEDINLDKQQVEEEKNNNDDNDLFTKDQDEQVKVSIKTLLKYFSQSKGGLLLACLSFIFFASAEILFTFFYRIVGSFDTENDKDKLFKNAGIILIFYTLATYLKYFSIAAVTYVSNKKIHRQMFSHLTRAPVFYFDSNPTGRIVNKFSSDIGTMDFVLFFHLIDCTENPLTFLNLMLTVSLYNNYFFILAGFYALCLYLWLIYSKELIVQSKSLDTVYKGPVMSLFSTTIQGVVSIKVYKQMSQFLNRFYSVNNDSIRTNHWFYQAGRAFSYNGQALSSFVTFFGILIAIYTSSNSDLLGQVVVYLTIIIELSNYLIRQMIQLEGSLTSVERVLKIINIVPEGPLKLPSDQLLVKINEQTPSTKTQQDHIKWVQKGSLEFKNVYMKYRENLDYVLKGVNLKIESGERIGCIGRTGAGKSSLLQVLFRMINIEKSALNDSKTGSILIDGVDISSIGLNTLRYNISIIPQTSFVFSGTVRKNIDPLGLYEDSKILEALKLTGLYEVVNNLEKKLDTDMSNSQSIFSVGQRQLICLARAILNRSKLVVLDEATANLDLSTDKLIQSAIKNQFSGSTIFTIAHRLNTIADYDKVLVMSEGCVAEFDSPYKLLVRDINDNDITSTSLFAQMVKLTGKQNSQIIFKIAKEKFFKQQNSNKNQI</sequence>
<dbReference type="InterPro" id="IPR050173">
    <property type="entry name" value="ABC_transporter_C-like"/>
</dbReference>
<feature type="domain" description="ABC transmembrane type-1" evidence="12">
    <location>
        <begin position="120"/>
        <end position="359"/>
    </location>
</feature>
<dbReference type="SUPFAM" id="SSF90123">
    <property type="entry name" value="ABC transporter transmembrane region"/>
    <property type="match status" value="2"/>
</dbReference>
<keyword evidence="3" id="KW-0813">Transport</keyword>
<evidence type="ECO:0000313" key="14">
    <source>
        <dbReference type="Proteomes" id="UP000009168"/>
    </source>
</evidence>
<evidence type="ECO:0000256" key="9">
    <source>
        <dbReference type="ARBA" id="ARBA00023136"/>
    </source>
</evidence>
<dbReference type="CDD" id="cd03250">
    <property type="entry name" value="ABCC_MRP_domain1"/>
    <property type="match status" value="1"/>
</dbReference>
<protein>
    <submittedName>
        <fullName evidence="13">ABC transporter C family protein</fullName>
    </submittedName>
</protein>
<keyword evidence="14" id="KW-1185">Reference proteome</keyword>
<evidence type="ECO:0000256" key="3">
    <source>
        <dbReference type="ARBA" id="ARBA00022448"/>
    </source>
</evidence>
<gene>
    <name evidence="13" type="ORF">TTHERM_00300370</name>
</gene>
<dbReference type="InterPro" id="IPR044726">
    <property type="entry name" value="ABCC_6TM_D2"/>
</dbReference>
<name>I7LXB6_TETTS</name>